<protein>
    <recommendedName>
        <fullName evidence="1">Beta-lactamase class A catalytic domain-containing protein</fullName>
    </recommendedName>
</protein>
<dbReference type="RefSeq" id="WP_010619534.1">
    <property type="nucleotide sequence ID" value="NZ_PUFO01000065.1"/>
</dbReference>
<accession>A0A4R5NMB4</accession>
<dbReference type="EMBL" id="PUFO01000065">
    <property type="protein sequence ID" value="TDG75787.1"/>
    <property type="molecule type" value="Genomic_DNA"/>
</dbReference>
<dbReference type="PANTHER" id="PTHR35333">
    <property type="entry name" value="BETA-LACTAMASE"/>
    <property type="match status" value="1"/>
</dbReference>
<dbReference type="Gene3D" id="3.40.710.10">
    <property type="entry name" value="DD-peptidase/beta-lactamase superfamily"/>
    <property type="match status" value="1"/>
</dbReference>
<evidence type="ECO:0000313" key="3">
    <source>
        <dbReference type="Proteomes" id="UP000294854"/>
    </source>
</evidence>
<dbReference type="GO" id="GO:0008800">
    <property type="term" value="F:beta-lactamase activity"/>
    <property type="evidence" value="ECO:0007669"/>
    <property type="project" value="InterPro"/>
</dbReference>
<evidence type="ECO:0000313" key="2">
    <source>
        <dbReference type="EMBL" id="TDG75787.1"/>
    </source>
</evidence>
<dbReference type="Proteomes" id="UP000294854">
    <property type="component" value="Unassembled WGS sequence"/>
</dbReference>
<dbReference type="PANTHER" id="PTHR35333:SF3">
    <property type="entry name" value="BETA-LACTAMASE-TYPE TRANSPEPTIDASE FOLD CONTAINING PROTEIN"/>
    <property type="match status" value="1"/>
</dbReference>
<dbReference type="AlphaFoldDB" id="A0A4R5NMB4"/>
<dbReference type="InterPro" id="IPR045155">
    <property type="entry name" value="Beta-lactam_cat"/>
</dbReference>
<keyword evidence="3" id="KW-1185">Reference proteome</keyword>
<sequence>MKLQKWVPRFVIIGVVTLLTLTLVGNNTVNASSTKKQQQAITKLIKRDMRGVGGKWSVKVTRLSGDKLSVTTGNHKVGKQRSVSTIKVYVMLTVYQLAKSKRLKLTKSVNADLRRMIGYSDNSATNRLIRRVGGFKRVTNTAKKYGFNHTILKRFMLGSLKNGDNYTTVTDLTNFLTKTYRHDLLGKKYDGKMLTLLRHCRNHSKLPKLVNHAVVYNKTGEYPAKGVQNDATLFKTKQGVYSVVVMSQAGNQAKQYKAMNRLGKDVVNRLNRN</sequence>
<dbReference type="InterPro" id="IPR012338">
    <property type="entry name" value="Beta-lactam/transpept-like"/>
</dbReference>
<proteinExistence type="predicted"/>
<name>A0A4R5NMB4_9LACO</name>
<feature type="domain" description="Beta-lactamase class A catalytic" evidence="1">
    <location>
        <begin position="113"/>
        <end position="246"/>
    </location>
</feature>
<dbReference type="STRING" id="1122149.FD44_GL000504"/>
<dbReference type="SUPFAM" id="SSF56601">
    <property type="entry name" value="beta-lactamase/transpeptidase-like"/>
    <property type="match status" value="1"/>
</dbReference>
<evidence type="ECO:0000259" key="1">
    <source>
        <dbReference type="Pfam" id="PF13354"/>
    </source>
</evidence>
<dbReference type="GO" id="GO:0046677">
    <property type="term" value="P:response to antibiotic"/>
    <property type="evidence" value="ECO:0007669"/>
    <property type="project" value="InterPro"/>
</dbReference>
<comment type="caution">
    <text evidence="2">The sequence shown here is derived from an EMBL/GenBank/DDBJ whole genome shotgun (WGS) entry which is preliminary data.</text>
</comment>
<gene>
    <name evidence="2" type="ORF">C5L31_000392</name>
</gene>
<organism evidence="2 3">
    <name type="scientific">Secundilactobacillus malefermentans</name>
    <dbReference type="NCBI Taxonomy" id="176292"/>
    <lineage>
        <taxon>Bacteria</taxon>
        <taxon>Bacillati</taxon>
        <taxon>Bacillota</taxon>
        <taxon>Bacilli</taxon>
        <taxon>Lactobacillales</taxon>
        <taxon>Lactobacillaceae</taxon>
        <taxon>Secundilactobacillus</taxon>
    </lineage>
</organism>
<dbReference type="OrthoDB" id="9775096at2"/>
<dbReference type="GO" id="GO:0030655">
    <property type="term" value="P:beta-lactam antibiotic catabolic process"/>
    <property type="evidence" value="ECO:0007669"/>
    <property type="project" value="InterPro"/>
</dbReference>
<dbReference type="Pfam" id="PF13354">
    <property type="entry name" value="Beta-lactamase2"/>
    <property type="match status" value="1"/>
</dbReference>
<reference evidence="2 3" key="1">
    <citation type="journal article" date="2019" name="Appl. Microbiol. Biotechnol.">
        <title>Uncovering carbohydrate metabolism through a genotype-phenotype association study of 56 lactic acid bacteria genomes.</title>
        <authorList>
            <person name="Buron-Moles G."/>
            <person name="Chailyan A."/>
            <person name="Dolejs I."/>
            <person name="Forster J."/>
            <person name="Miks M.H."/>
        </authorList>
    </citation>
    <scope>NUCLEOTIDE SEQUENCE [LARGE SCALE GENOMIC DNA]</scope>
    <source>
        <strain evidence="2 3">ATCC 49373</strain>
    </source>
</reference>
<dbReference type="InterPro" id="IPR000871">
    <property type="entry name" value="Beta-lactam_class-A"/>
</dbReference>